<sequence>EAMFFEELSATTEENAEILKILLKRSTFAFAKKIAILTLIYHMERALPVFRSTGLEVEPLFTEDLLALEGEPGIEKVCQYYSVPKGGKQWPVDKIRELLSSGRSIGELLRK</sequence>
<dbReference type="InterPro" id="IPR003848">
    <property type="entry name" value="DUF218"/>
</dbReference>
<accession>A0A2M8DN40</accession>
<evidence type="ECO:0000259" key="1">
    <source>
        <dbReference type="Pfam" id="PF02698"/>
    </source>
</evidence>
<dbReference type="Pfam" id="PF02698">
    <property type="entry name" value="DUF218"/>
    <property type="match status" value="1"/>
</dbReference>
<dbReference type="Proteomes" id="UP000228875">
    <property type="component" value="Unassembled WGS sequence"/>
</dbReference>
<gene>
    <name evidence="2" type="ORF">CO077_01035</name>
</gene>
<dbReference type="AlphaFoldDB" id="A0A2M8DN40"/>
<feature type="domain" description="DUF218" evidence="1">
    <location>
        <begin position="2"/>
        <end position="64"/>
    </location>
</feature>
<name>A0A2M8DN40_9BACT</name>
<proteinExistence type="predicted"/>
<feature type="non-terminal residue" evidence="2">
    <location>
        <position position="1"/>
    </location>
</feature>
<evidence type="ECO:0000313" key="2">
    <source>
        <dbReference type="EMBL" id="PJB99555.1"/>
    </source>
</evidence>
<dbReference type="EMBL" id="PFTB01000025">
    <property type="protein sequence ID" value="PJB99555.1"/>
    <property type="molecule type" value="Genomic_DNA"/>
</dbReference>
<reference evidence="3" key="1">
    <citation type="submission" date="2017-09" db="EMBL/GenBank/DDBJ databases">
        <title>Depth-based differentiation of microbial function through sediment-hosted aquifers and enrichment of novel symbionts in the deep terrestrial subsurface.</title>
        <authorList>
            <person name="Probst A.J."/>
            <person name="Ladd B."/>
            <person name="Jarett J.K."/>
            <person name="Geller-Mcgrath D.E."/>
            <person name="Sieber C.M.K."/>
            <person name="Emerson J.B."/>
            <person name="Anantharaman K."/>
            <person name="Thomas B.C."/>
            <person name="Malmstrom R."/>
            <person name="Stieglmeier M."/>
            <person name="Klingl A."/>
            <person name="Woyke T."/>
            <person name="Ryan C.M."/>
            <person name="Banfield J.F."/>
        </authorList>
    </citation>
    <scope>NUCLEOTIDE SEQUENCE [LARGE SCALE GENOMIC DNA]</scope>
</reference>
<protein>
    <recommendedName>
        <fullName evidence="1">DUF218 domain-containing protein</fullName>
    </recommendedName>
</protein>
<evidence type="ECO:0000313" key="3">
    <source>
        <dbReference type="Proteomes" id="UP000228875"/>
    </source>
</evidence>
<organism evidence="2 3">
    <name type="scientific">Candidatus Nealsonbacteria bacterium CG_4_9_14_0_8_um_filter_35_12</name>
    <dbReference type="NCBI Taxonomy" id="1974692"/>
    <lineage>
        <taxon>Bacteria</taxon>
        <taxon>Candidatus Nealsoniibacteriota</taxon>
    </lineage>
</organism>
<comment type="caution">
    <text evidence="2">The sequence shown here is derived from an EMBL/GenBank/DDBJ whole genome shotgun (WGS) entry which is preliminary data.</text>
</comment>